<dbReference type="PROSITE" id="PS50082">
    <property type="entry name" value="WD_REPEATS_2"/>
    <property type="match status" value="2"/>
</dbReference>
<proteinExistence type="predicted"/>
<dbReference type="SUPFAM" id="SSF140869">
    <property type="entry name" value="GUN4-like"/>
    <property type="match status" value="1"/>
</dbReference>
<dbReference type="Pfam" id="PF00400">
    <property type="entry name" value="WD40"/>
    <property type="match status" value="3"/>
</dbReference>
<gene>
    <name evidence="3" type="ORF">H6G81_07070</name>
</gene>
<dbReference type="PROSITE" id="PS50294">
    <property type="entry name" value="WD_REPEATS_REGION"/>
    <property type="match status" value="1"/>
</dbReference>
<dbReference type="RefSeq" id="WP_051502897.1">
    <property type="nucleotide sequence ID" value="NZ_JACJTA010000010.1"/>
</dbReference>
<evidence type="ECO:0000259" key="2">
    <source>
        <dbReference type="Pfam" id="PF05419"/>
    </source>
</evidence>
<dbReference type="InterPro" id="IPR036322">
    <property type="entry name" value="WD40_repeat_dom_sf"/>
</dbReference>
<dbReference type="EMBL" id="JACJTA010000010">
    <property type="protein sequence ID" value="MBD2604299.1"/>
    <property type="molecule type" value="Genomic_DNA"/>
</dbReference>
<organism evidence="3 4">
    <name type="scientific">Scytonema hofmannii FACHB-248</name>
    <dbReference type="NCBI Taxonomy" id="1842502"/>
    <lineage>
        <taxon>Bacteria</taxon>
        <taxon>Bacillati</taxon>
        <taxon>Cyanobacteriota</taxon>
        <taxon>Cyanophyceae</taxon>
        <taxon>Nostocales</taxon>
        <taxon>Scytonemataceae</taxon>
        <taxon>Scytonema</taxon>
    </lineage>
</organism>
<dbReference type="CDD" id="cd16383">
    <property type="entry name" value="GUN4"/>
    <property type="match status" value="1"/>
</dbReference>
<dbReference type="Gene3D" id="2.130.10.10">
    <property type="entry name" value="YVTN repeat-like/Quinoprotein amine dehydrogenase"/>
    <property type="match status" value="1"/>
</dbReference>
<dbReference type="PANTHER" id="PTHR34800:SF1">
    <property type="entry name" value="TETRAPYRROLE-BINDING PROTEIN, CHLOROPLASTIC"/>
    <property type="match status" value="1"/>
</dbReference>
<feature type="repeat" description="WD" evidence="1">
    <location>
        <begin position="105"/>
        <end position="146"/>
    </location>
</feature>
<reference evidence="3 4" key="1">
    <citation type="journal article" date="2020" name="ISME J.">
        <title>Comparative genomics reveals insights into cyanobacterial evolution and habitat adaptation.</title>
        <authorList>
            <person name="Chen M.Y."/>
            <person name="Teng W.K."/>
            <person name="Zhao L."/>
            <person name="Hu C.X."/>
            <person name="Zhou Y.K."/>
            <person name="Han B.P."/>
            <person name="Song L.R."/>
            <person name="Shu W.S."/>
        </authorList>
    </citation>
    <scope>NUCLEOTIDE SEQUENCE [LARGE SCALE GENOMIC DNA]</scope>
    <source>
        <strain evidence="3 4">FACHB-248</strain>
    </source>
</reference>
<keyword evidence="4" id="KW-1185">Reference proteome</keyword>
<evidence type="ECO:0000313" key="3">
    <source>
        <dbReference type="EMBL" id="MBD2604299.1"/>
    </source>
</evidence>
<dbReference type="Proteomes" id="UP000660380">
    <property type="component" value="Unassembled WGS sequence"/>
</dbReference>
<sequence>MTENQNQPKEYDAVLGGQAAFLNDVVWRGLERVKRRLESPVVEVRLAALSEALKYGQEGLDLVIQLRNESRQIEQVAHELLIQYTTNQVLQDDNSHQLSELLSTLVRNSFGVHMVVFSSDGQTIATTDQDCYIHLWSLQTQQISYSFEDNYEHYQTTQFLAFSPDGKILLSSNMHDTIRLWSIQTGQLLHTLLNEGYSLETLTFSPDSQFVVSVDNDKIKLWSVQSGQLLHTLDQFGDENEPIETSEENVYDDGLILNAYADEDEDEYDNEALEISEEDVTDNGLISIAGVDFPKLKNLLERGNWREADQETALVMLKLCNREQKGFLRVEDIENLPCEYLGIIDRLWVENSHGHFGFSVQKQIWQSIGGTSQADWEAWCRFGERVGWCINGSWLWWNDVTFNLNVPEGHLPRGGAFIGWGLGDFWTNCIMLSALASKLASCNIV</sequence>
<dbReference type="InterPro" id="IPR008629">
    <property type="entry name" value="GUN4-like"/>
</dbReference>
<dbReference type="Gene3D" id="1.10.10.1770">
    <property type="entry name" value="Gun4-like"/>
    <property type="match status" value="1"/>
</dbReference>
<keyword evidence="1" id="KW-0853">WD repeat</keyword>
<evidence type="ECO:0000256" key="1">
    <source>
        <dbReference type="PROSITE-ProRule" id="PRU00221"/>
    </source>
</evidence>
<feature type="repeat" description="WD" evidence="1">
    <location>
        <begin position="150"/>
        <end position="191"/>
    </location>
</feature>
<name>A0ABR8GMN1_9CYAN</name>
<evidence type="ECO:0000313" key="4">
    <source>
        <dbReference type="Proteomes" id="UP000660380"/>
    </source>
</evidence>
<dbReference type="InterPro" id="IPR015943">
    <property type="entry name" value="WD40/YVTN_repeat-like_dom_sf"/>
</dbReference>
<dbReference type="InterPro" id="IPR001680">
    <property type="entry name" value="WD40_rpt"/>
</dbReference>
<dbReference type="SMART" id="SM00320">
    <property type="entry name" value="WD40"/>
    <property type="match status" value="3"/>
</dbReference>
<dbReference type="SUPFAM" id="SSF50978">
    <property type="entry name" value="WD40 repeat-like"/>
    <property type="match status" value="1"/>
</dbReference>
<comment type="caution">
    <text evidence="3">The sequence shown here is derived from an EMBL/GenBank/DDBJ whole genome shotgun (WGS) entry which is preliminary data.</text>
</comment>
<dbReference type="Gene3D" id="1.25.40.620">
    <property type="match status" value="1"/>
</dbReference>
<accession>A0ABR8GMN1</accession>
<dbReference type="Pfam" id="PF05419">
    <property type="entry name" value="GUN4"/>
    <property type="match status" value="1"/>
</dbReference>
<protein>
    <submittedName>
        <fullName evidence="3">GUN4 domain-containing protein</fullName>
    </submittedName>
</protein>
<feature type="domain" description="GUN4-like" evidence="2">
    <location>
        <begin position="290"/>
        <end position="417"/>
    </location>
</feature>
<dbReference type="PANTHER" id="PTHR34800">
    <property type="entry name" value="TETRAPYRROLE-BINDING PROTEIN, CHLOROPLASTIC"/>
    <property type="match status" value="1"/>
</dbReference>
<dbReference type="InterPro" id="IPR037215">
    <property type="entry name" value="GUN4-like_sf"/>
</dbReference>